<dbReference type="PIRSF" id="PIRSF005962">
    <property type="entry name" value="Pept_M20D_amidohydro"/>
    <property type="match status" value="1"/>
</dbReference>
<feature type="signal peptide" evidence="3">
    <location>
        <begin position="1"/>
        <end position="24"/>
    </location>
</feature>
<gene>
    <name evidence="5" type="ORF">C7435_1183</name>
</gene>
<dbReference type="GO" id="GO:0050118">
    <property type="term" value="F:N-acetyldiaminopimelate deacetylase activity"/>
    <property type="evidence" value="ECO:0007669"/>
    <property type="project" value="UniProtKB-ARBA"/>
</dbReference>
<protein>
    <submittedName>
        <fullName evidence="5">Hippurate hydrolase</fullName>
    </submittedName>
</protein>
<feature type="binding site" evidence="2">
    <location>
        <position position="177"/>
    </location>
    <ligand>
        <name>Mn(2+)</name>
        <dbReference type="ChEBI" id="CHEBI:29035"/>
        <label>2</label>
    </ligand>
</feature>
<dbReference type="FunFam" id="3.30.70.360:FF:000001">
    <property type="entry name" value="N-acetyldiaminopimelate deacetylase"/>
    <property type="match status" value="1"/>
</dbReference>
<comment type="cofactor">
    <cofactor evidence="2">
        <name>Mn(2+)</name>
        <dbReference type="ChEBI" id="CHEBI:29035"/>
    </cofactor>
    <text evidence="2">The Mn(2+) ion enhances activity.</text>
</comment>
<evidence type="ECO:0000259" key="4">
    <source>
        <dbReference type="Pfam" id="PF07687"/>
    </source>
</evidence>
<dbReference type="Gene3D" id="3.40.630.10">
    <property type="entry name" value="Zn peptidases"/>
    <property type="match status" value="1"/>
</dbReference>
<feature type="chain" id="PRO_5019766169" evidence="3">
    <location>
        <begin position="25"/>
        <end position="453"/>
    </location>
</feature>
<comment type="caution">
    <text evidence="5">The sequence shown here is derived from an EMBL/GenBank/DDBJ whole genome shotgun (WGS) entry which is preliminary data.</text>
</comment>
<evidence type="ECO:0000313" key="6">
    <source>
        <dbReference type="Proteomes" id="UP000273675"/>
    </source>
</evidence>
<dbReference type="GO" id="GO:0046872">
    <property type="term" value="F:metal ion binding"/>
    <property type="evidence" value="ECO:0007669"/>
    <property type="project" value="UniProtKB-KW"/>
</dbReference>
<proteinExistence type="predicted"/>
<dbReference type="RefSeq" id="WP_121210413.1">
    <property type="nucleotide sequence ID" value="NZ_RBIM01000002.1"/>
</dbReference>
<dbReference type="PANTHER" id="PTHR11014">
    <property type="entry name" value="PEPTIDASE M20 FAMILY MEMBER"/>
    <property type="match status" value="1"/>
</dbReference>
<dbReference type="OrthoDB" id="9777385at2"/>
<dbReference type="InterPro" id="IPR017439">
    <property type="entry name" value="Amidohydrolase"/>
</dbReference>
<keyword evidence="2" id="KW-0464">Manganese</keyword>
<evidence type="ECO:0000256" key="1">
    <source>
        <dbReference type="ARBA" id="ARBA00022801"/>
    </source>
</evidence>
<dbReference type="SUPFAM" id="SSF53187">
    <property type="entry name" value="Zn-dependent exopeptidases"/>
    <property type="match status" value="1"/>
</dbReference>
<dbReference type="SUPFAM" id="SSF55031">
    <property type="entry name" value="Bacterial exopeptidase dimerisation domain"/>
    <property type="match status" value="1"/>
</dbReference>
<dbReference type="EMBL" id="RBIM01000002">
    <property type="protein sequence ID" value="RKR03229.1"/>
    <property type="molecule type" value="Genomic_DNA"/>
</dbReference>
<keyword evidence="2" id="KW-0479">Metal-binding</keyword>
<dbReference type="Pfam" id="PF07687">
    <property type="entry name" value="M20_dimer"/>
    <property type="match status" value="1"/>
</dbReference>
<dbReference type="GO" id="GO:0019877">
    <property type="term" value="P:diaminopimelate biosynthetic process"/>
    <property type="evidence" value="ECO:0007669"/>
    <property type="project" value="UniProtKB-ARBA"/>
</dbReference>
<dbReference type="Pfam" id="PF01546">
    <property type="entry name" value="Peptidase_M20"/>
    <property type="match status" value="1"/>
</dbReference>
<dbReference type="InterPro" id="IPR011650">
    <property type="entry name" value="Peptidase_M20_dimer"/>
</dbReference>
<keyword evidence="1 5" id="KW-0378">Hydrolase</keyword>
<dbReference type="NCBIfam" id="TIGR01891">
    <property type="entry name" value="amidohydrolases"/>
    <property type="match status" value="1"/>
</dbReference>
<dbReference type="InterPro" id="IPR036264">
    <property type="entry name" value="Bact_exopeptidase_dim_dom"/>
</dbReference>
<reference evidence="5 6" key="1">
    <citation type="submission" date="2018-10" db="EMBL/GenBank/DDBJ databases">
        <title>Genomic Encyclopedia of Type Strains, Phase IV (KMG-IV): sequencing the most valuable type-strain genomes for metagenomic binning, comparative biology and taxonomic classification.</title>
        <authorList>
            <person name="Goeker M."/>
        </authorList>
    </citation>
    <scope>NUCLEOTIDE SEQUENCE [LARGE SCALE GENOMIC DNA]</scope>
    <source>
        <strain evidence="5 6">DSM 4734</strain>
    </source>
</reference>
<feature type="binding site" evidence="2">
    <location>
        <position position="143"/>
    </location>
    <ligand>
        <name>Mn(2+)</name>
        <dbReference type="ChEBI" id="CHEBI:29035"/>
        <label>2</label>
    </ligand>
</feature>
<name>A0A495DKT7_9PROT</name>
<evidence type="ECO:0000256" key="2">
    <source>
        <dbReference type="PIRSR" id="PIRSR005962-1"/>
    </source>
</evidence>
<evidence type="ECO:0000256" key="3">
    <source>
        <dbReference type="SAM" id="SignalP"/>
    </source>
</evidence>
<dbReference type="Gene3D" id="3.30.70.360">
    <property type="match status" value="1"/>
</dbReference>
<feature type="domain" description="Peptidase M20 dimerisation" evidence="4">
    <location>
        <begin position="225"/>
        <end position="324"/>
    </location>
</feature>
<feature type="binding site" evidence="2">
    <location>
        <position position="204"/>
    </location>
    <ligand>
        <name>Mn(2+)</name>
        <dbReference type="ChEBI" id="CHEBI:29035"/>
        <label>2</label>
    </ligand>
</feature>
<dbReference type="AlphaFoldDB" id="A0A495DKT7"/>
<dbReference type="InterPro" id="IPR002933">
    <property type="entry name" value="Peptidase_M20"/>
</dbReference>
<sequence length="453" mass="48565">MKRHLMSAVAAFTLALAAQPAAHAWQDTAGDDALRTAIAADYDAYLEALYRHFHAHPELSHQEFETAARLAAELEALGFDVTQGVGGTGIVAVMENGDGPTLMLRADMDGLPVPEQTGLSYASTDTDVDHRGVENPVMHACAHDTHMTALVGAARQLVERTDEWSGTLVLIGQPAEELGEGAVAMIEDGLFERFPLPDFNVSFHTFSAIPTGTITYVPGYAMANVDSVDIYVQGRGGHGAYPHTTKDPIYLASQIVVSLQSLVSREVSPLEPAVVTVGAFNAGAKHNIISDGAHLQLTVRSYTDEVREQLLSGIQRIAANQAASYGLTPEEYPRVEIEETYTPALYNSPDLAARAVDTMRSRFGAEAVVEASPVMGGEDFSQYHRTEHNIPTFMFWVGGTTRETLADYTARGLVPPSNHSPFFAPDDPQGSITQATEAMAAVALDILAAPSGE</sequence>
<accession>A0A495DKT7</accession>
<feature type="binding site" evidence="2">
    <location>
        <position position="419"/>
    </location>
    <ligand>
        <name>Mn(2+)</name>
        <dbReference type="ChEBI" id="CHEBI:29035"/>
        <label>2</label>
    </ligand>
</feature>
<dbReference type="PANTHER" id="PTHR11014:SF63">
    <property type="entry name" value="METALLOPEPTIDASE, PUTATIVE (AFU_ORTHOLOGUE AFUA_6G09600)-RELATED"/>
    <property type="match status" value="1"/>
</dbReference>
<organism evidence="5 6">
    <name type="scientific">Maricaulis maris</name>
    <dbReference type="NCBI Taxonomy" id="74318"/>
    <lineage>
        <taxon>Bacteria</taxon>
        <taxon>Pseudomonadati</taxon>
        <taxon>Pseudomonadota</taxon>
        <taxon>Alphaproteobacteria</taxon>
        <taxon>Maricaulales</taxon>
        <taxon>Maricaulaceae</taxon>
        <taxon>Maricaulis</taxon>
    </lineage>
</organism>
<dbReference type="Proteomes" id="UP000273675">
    <property type="component" value="Unassembled WGS sequence"/>
</dbReference>
<keyword evidence="3" id="KW-0732">Signal</keyword>
<evidence type="ECO:0000313" key="5">
    <source>
        <dbReference type="EMBL" id="RKR03229.1"/>
    </source>
</evidence>
<feature type="binding site" evidence="2">
    <location>
        <position position="141"/>
    </location>
    <ligand>
        <name>Mn(2+)</name>
        <dbReference type="ChEBI" id="CHEBI:29035"/>
        <label>2</label>
    </ligand>
</feature>